<evidence type="ECO:0000313" key="6">
    <source>
        <dbReference type="EMBL" id="CAI2162740.1"/>
    </source>
</evidence>
<accession>A0A9W4WTM7</accession>
<evidence type="ECO:0000256" key="1">
    <source>
        <dbReference type="ARBA" id="ARBA00022679"/>
    </source>
</evidence>
<dbReference type="InterPro" id="IPR000719">
    <property type="entry name" value="Prot_kinase_dom"/>
</dbReference>
<dbReference type="AlphaFoldDB" id="A0A9W4WTM7"/>
<evidence type="ECO:0000259" key="5">
    <source>
        <dbReference type="PROSITE" id="PS50011"/>
    </source>
</evidence>
<keyword evidence="3" id="KW-0418">Kinase</keyword>
<dbReference type="Pfam" id="PF07714">
    <property type="entry name" value="PK_Tyr_Ser-Thr"/>
    <property type="match status" value="1"/>
</dbReference>
<dbReference type="InterPro" id="IPR011009">
    <property type="entry name" value="Kinase-like_dom_sf"/>
</dbReference>
<evidence type="ECO:0000256" key="3">
    <source>
        <dbReference type="ARBA" id="ARBA00022777"/>
    </source>
</evidence>
<keyword evidence="7" id="KW-1185">Reference proteome</keyword>
<evidence type="ECO:0000313" key="7">
    <source>
        <dbReference type="Proteomes" id="UP001153678"/>
    </source>
</evidence>
<evidence type="ECO:0000256" key="2">
    <source>
        <dbReference type="ARBA" id="ARBA00022741"/>
    </source>
</evidence>
<dbReference type="Gene3D" id="1.10.510.10">
    <property type="entry name" value="Transferase(Phosphotransferase) domain 1"/>
    <property type="match status" value="1"/>
</dbReference>
<keyword evidence="2" id="KW-0547">Nucleotide-binding</keyword>
<comment type="caution">
    <text evidence="6">The sequence shown here is derived from an EMBL/GenBank/DDBJ whole genome shotgun (WGS) entry which is preliminary data.</text>
</comment>
<sequence>MGPTGFITGFKCSICDIGISKSSISNTDDNEIYGIIPYMAPEILQGQQYTKASDVYGFGMIMWELLTGRRPFWNRNHDEYLIIEICDGLRPPIVTNAPEGYNELMQGCWNANPYNRPTAVDIQSRIIINQTARPVLDIYLIGHINLYPTWSSNLPFLLRFSEYDCCSDNLDNRDPAQKITFYESRVGKTAEILMNRLDLDNIVSAAETVAGGVGGYNCGFSFYRKISKFSCITRR</sequence>
<dbReference type="OrthoDB" id="122279at2759"/>
<feature type="domain" description="Protein kinase" evidence="5">
    <location>
        <begin position="1"/>
        <end position="136"/>
    </location>
</feature>
<keyword evidence="4" id="KW-0067">ATP-binding</keyword>
<dbReference type="PANTHER" id="PTHR44329">
    <property type="entry name" value="SERINE/THREONINE-PROTEIN KINASE TNNI3K-RELATED"/>
    <property type="match status" value="1"/>
</dbReference>
<dbReference type="PROSITE" id="PS50011">
    <property type="entry name" value="PROTEIN_KINASE_DOM"/>
    <property type="match status" value="1"/>
</dbReference>
<keyword evidence="1" id="KW-0808">Transferase</keyword>
<protein>
    <submittedName>
        <fullName evidence="6">14852_t:CDS:1</fullName>
    </submittedName>
</protein>
<dbReference type="PANTHER" id="PTHR44329:SF288">
    <property type="entry name" value="MITOGEN-ACTIVATED PROTEIN KINASE KINASE KINASE 20"/>
    <property type="match status" value="1"/>
</dbReference>
<dbReference type="Proteomes" id="UP001153678">
    <property type="component" value="Unassembled WGS sequence"/>
</dbReference>
<name>A0A9W4WTM7_9GLOM</name>
<reference evidence="6" key="1">
    <citation type="submission" date="2022-08" db="EMBL/GenBank/DDBJ databases">
        <authorList>
            <person name="Kallberg Y."/>
            <person name="Tangrot J."/>
            <person name="Rosling A."/>
        </authorList>
    </citation>
    <scope>NUCLEOTIDE SEQUENCE</scope>
    <source>
        <strain evidence="6">Wild A</strain>
    </source>
</reference>
<dbReference type="InterPro" id="IPR051681">
    <property type="entry name" value="Ser/Thr_Kinases-Pseudokinases"/>
</dbReference>
<organism evidence="6 7">
    <name type="scientific">Funneliformis geosporum</name>
    <dbReference type="NCBI Taxonomy" id="1117311"/>
    <lineage>
        <taxon>Eukaryota</taxon>
        <taxon>Fungi</taxon>
        <taxon>Fungi incertae sedis</taxon>
        <taxon>Mucoromycota</taxon>
        <taxon>Glomeromycotina</taxon>
        <taxon>Glomeromycetes</taxon>
        <taxon>Glomerales</taxon>
        <taxon>Glomeraceae</taxon>
        <taxon>Funneliformis</taxon>
    </lineage>
</organism>
<proteinExistence type="predicted"/>
<dbReference type="GO" id="GO:0005524">
    <property type="term" value="F:ATP binding"/>
    <property type="evidence" value="ECO:0007669"/>
    <property type="project" value="UniProtKB-KW"/>
</dbReference>
<dbReference type="EMBL" id="CAMKVN010000049">
    <property type="protein sequence ID" value="CAI2162740.1"/>
    <property type="molecule type" value="Genomic_DNA"/>
</dbReference>
<dbReference type="GO" id="GO:0004674">
    <property type="term" value="F:protein serine/threonine kinase activity"/>
    <property type="evidence" value="ECO:0007669"/>
    <property type="project" value="TreeGrafter"/>
</dbReference>
<dbReference type="InterPro" id="IPR001245">
    <property type="entry name" value="Ser-Thr/Tyr_kinase_cat_dom"/>
</dbReference>
<gene>
    <name evidence="6" type="ORF">FWILDA_LOCUS712</name>
</gene>
<dbReference type="SUPFAM" id="SSF56112">
    <property type="entry name" value="Protein kinase-like (PK-like)"/>
    <property type="match status" value="1"/>
</dbReference>
<evidence type="ECO:0000256" key="4">
    <source>
        <dbReference type="ARBA" id="ARBA00022840"/>
    </source>
</evidence>